<dbReference type="Proteomes" id="UP000019116">
    <property type="component" value="Chromosome 5D"/>
</dbReference>
<dbReference type="Gramene" id="TraesCS5D02G353800.1">
    <property type="protein sequence ID" value="TraesCS5D02G353800.1.cds1"/>
    <property type="gene ID" value="TraesCS5D02G353800"/>
</dbReference>
<evidence type="ECO:0000313" key="3">
    <source>
        <dbReference type="Proteomes" id="UP000019116"/>
    </source>
</evidence>
<sequence length="215" mass="23198">MATTTRKEEGPDKRVKQQQQGGTKLYSRMLSKDVAIAVPSFRVYYGVASAGSVPFLWESQPGTPKSSPSVRGRGGLWAAPEVEEQRDGERRAAGLNHHGHPQAAAALVWGKRSRRRSPASSSAAGGRRGASGPARPRRWTTAPAPPPSTPARPPAAARTAPSACRGTAARAPRWRRRRRCLLPPPALLWVDPLSHAPMADGIALEWSRGREGRED</sequence>
<feature type="compositionally biased region" description="Basic and acidic residues" evidence="1">
    <location>
        <begin position="83"/>
        <end position="92"/>
    </location>
</feature>
<feature type="region of interest" description="Disordered" evidence="1">
    <location>
        <begin position="1"/>
        <end position="24"/>
    </location>
</feature>
<feature type="region of interest" description="Disordered" evidence="1">
    <location>
        <begin position="54"/>
        <end position="173"/>
    </location>
</feature>
<dbReference type="Gramene" id="TraesCLE_scaffold_132786_01G000100.1">
    <property type="protein sequence ID" value="TraesCLE_scaffold_132786_01G000100.1"/>
    <property type="gene ID" value="TraesCLE_scaffold_132786_01G000100"/>
</dbReference>
<evidence type="ECO:0000256" key="1">
    <source>
        <dbReference type="SAM" id="MobiDB-lite"/>
    </source>
</evidence>
<keyword evidence="3" id="KW-1185">Reference proteome</keyword>
<dbReference type="PANTHER" id="PTHR33257">
    <property type="entry name" value="OS05G0165500 PROTEIN"/>
    <property type="match status" value="1"/>
</dbReference>
<proteinExistence type="predicted"/>
<dbReference type="AlphaFoldDB" id="A0A3B6MW33"/>
<dbReference type="PANTHER" id="PTHR33257:SF51">
    <property type="entry name" value="OS05G0165500 PROTEIN"/>
    <property type="match status" value="1"/>
</dbReference>
<name>A0A3B6MW33_WHEAT</name>
<dbReference type="OrthoDB" id="691043at2759"/>
<evidence type="ECO:0000313" key="2">
    <source>
        <dbReference type="EnsemblPlants" id="TraesCS5D02G353800.1.cds1"/>
    </source>
</evidence>
<dbReference type="Gramene" id="TraesROB_scaffold_035155_01G000200.1">
    <property type="protein sequence ID" value="TraesROB_scaffold_035155_01G000200.1"/>
    <property type="gene ID" value="TraesROB_scaffold_035155_01G000200"/>
</dbReference>
<reference evidence="2" key="1">
    <citation type="submission" date="2018-08" db="EMBL/GenBank/DDBJ databases">
        <authorList>
            <person name="Rossello M."/>
        </authorList>
    </citation>
    <scope>NUCLEOTIDE SEQUENCE [LARGE SCALE GENOMIC DNA]</scope>
    <source>
        <strain evidence="2">cv. Chinese Spring</strain>
    </source>
</reference>
<feature type="compositionally biased region" description="Low complexity" evidence="1">
    <location>
        <begin position="118"/>
        <end position="142"/>
    </location>
</feature>
<feature type="compositionally biased region" description="Low complexity" evidence="1">
    <location>
        <begin position="154"/>
        <end position="171"/>
    </location>
</feature>
<feature type="compositionally biased region" description="Basic and acidic residues" evidence="1">
    <location>
        <begin position="1"/>
        <end position="15"/>
    </location>
</feature>
<accession>A0A3B6MW33</accession>
<feature type="compositionally biased region" description="Polar residues" evidence="1">
    <location>
        <begin position="60"/>
        <end position="69"/>
    </location>
</feature>
<protein>
    <submittedName>
        <fullName evidence="2">Uncharacterized protein</fullName>
    </submittedName>
</protein>
<dbReference type="Gramene" id="TraesCAD_scaffold_015914_01G000200.1">
    <property type="protein sequence ID" value="TraesCAD_scaffold_015914_01G000200.1"/>
    <property type="gene ID" value="TraesCAD_scaffold_015914_01G000200"/>
</dbReference>
<dbReference type="EnsemblPlants" id="TraesCS5D02G353800.1">
    <property type="protein sequence ID" value="TraesCS5D02G353800.1.cds1"/>
    <property type="gene ID" value="TraesCS5D02G353800"/>
</dbReference>
<feature type="compositionally biased region" description="Pro residues" evidence="1">
    <location>
        <begin position="143"/>
        <end position="153"/>
    </location>
</feature>
<organism evidence="2">
    <name type="scientific">Triticum aestivum</name>
    <name type="common">Wheat</name>
    <dbReference type="NCBI Taxonomy" id="4565"/>
    <lineage>
        <taxon>Eukaryota</taxon>
        <taxon>Viridiplantae</taxon>
        <taxon>Streptophyta</taxon>
        <taxon>Embryophyta</taxon>
        <taxon>Tracheophyta</taxon>
        <taxon>Spermatophyta</taxon>
        <taxon>Magnoliopsida</taxon>
        <taxon>Liliopsida</taxon>
        <taxon>Poales</taxon>
        <taxon>Poaceae</taxon>
        <taxon>BOP clade</taxon>
        <taxon>Pooideae</taxon>
        <taxon>Triticodae</taxon>
        <taxon>Triticeae</taxon>
        <taxon>Triticinae</taxon>
        <taxon>Triticum</taxon>
    </lineage>
</organism>
<dbReference type="Gramene" id="TraesWEE_scaffold_014655_01G000200.1">
    <property type="protein sequence ID" value="TraesWEE_scaffold_014655_01G000200.1"/>
    <property type="gene ID" value="TraesWEE_scaffold_014655_01G000200"/>
</dbReference>
<reference evidence="2" key="2">
    <citation type="submission" date="2018-10" db="UniProtKB">
        <authorList>
            <consortium name="EnsemblPlants"/>
        </authorList>
    </citation>
    <scope>IDENTIFICATION</scope>
</reference>
<dbReference type="Gramene" id="TraesCS5D03G0798100.1">
    <property type="protein sequence ID" value="TraesCS5D03G0798100.1.CDS1"/>
    <property type="gene ID" value="TraesCS5D03G0798100"/>
</dbReference>